<dbReference type="InterPro" id="IPR032675">
    <property type="entry name" value="LRR_dom_sf"/>
</dbReference>
<dbReference type="InterPro" id="IPR001660">
    <property type="entry name" value="SAM"/>
</dbReference>
<dbReference type="Pfam" id="PF07647">
    <property type="entry name" value="SAM_2"/>
    <property type="match status" value="1"/>
</dbReference>
<feature type="domain" description="SAM" evidence="1">
    <location>
        <begin position="390"/>
        <end position="425"/>
    </location>
</feature>
<dbReference type="InterPro" id="IPR013761">
    <property type="entry name" value="SAM/pointed_sf"/>
</dbReference>
<dbReference type="Gene3D" id="1.10.150.50">
    <property type="entry name" value="Transcription Factor, Ets-1"/>
    <property type="match status" value="1"/>
</dbReference>
<evidence type="ECO:0000313" key="4">
    <source>
        <dbReference type="Proteomes" id="UP000298416"/>
    </source>
</evidence>
<dbReference type="PROSITE" id="PS50181">
    <property type="entry name" value="FBOX"/>
    <property type="match status" value="1"/>
</dbReference>
<sequence length="500" mass="57143">MSKAPDYSAAPPWIELPEELTANILQRLHAEQRLGIEQLVCSTWRRVCKNPAMWRVIDLDYRRCDSHDVLEFELICRGAVNRSQGQLIELKVINLDEEFGFLNYAAERSSQLRCLTLAGYEQMETALTDIMKKLPQLEELHLIRMPPLTPKQFASIGISCPMLKSFTYNEHCYEHPLFPEDEAFDNFCTKHAIAIGQSMPNLRHLRLWDLYMRNKGVEAIIDGCPHLESLDLRRCSGVDLDEALFNRCIEQIKDLILPTDGNTSDPDLLEDPGYESWDVIKSSNLVDFCMPDSSDDDGCGGFAGVTVNGLAPEEPCNEIGNFSNRAKKNRASGFSNEVDEARSWSLLLSPVQGYLPYMQLGLHVYVHYAWQCGPRCLLVISVVVEVAWSYTQSDVGLWLEEINLGNYREIFKENGVTGEYLEGMSMFTTEQILRFIRKCHMKWGDFITLCKELRRIKVACLKGEQKVRRPWWAPACLSVVFVKAAKRNRQSRVVSLKLEP</sequence>
<dbReference type="InterPro" id="IPR001810">
    <property type="entry name" value="F-box_dom"/>
</dbReference>
<dbReference type="PROSITE" id="PS50105">
    <property type="entry name" value="SAM_DOMAIN"/>
    <property type="match status" value="1"/>
</dbReference>
<dbReference type="Pfam" id="PF12937">
    <property type="entry name" value="F-box-like"/>
    <property type="match status" value="1"/>
</dbReference>
<organism evidence="3">
    <name type="scientific">Salvia splendens</name>
    <name type="common">Scarlet sage</name>
    <dbReference type="NCBI Taxonomy" id="180675"/>
    <lineage>
        <taxon>Eukaryota</taxon>
        <taxon>Viridiplantae</taxon>
        <taxon>Streptophyta</taxon>
        <taxon>Embryophyta</taxon>
        <taxon>Tracheophyta</taxon>
        <taxon>Spermatophyta</taxon>
        <taxon>Magnoliopsida</taxon>
        <taxon>eudicotyledons</taxon>
        <taxon>Gunneridae</taxon>
        <taxon>Pentapetalae</taxon>
        <taxon>asterids</taxon>
        <taxon>lamiids</taxon>
        <taxon>Lamiales</taxon>
        <taxon>Lamiaceae</taxon>
        <taxon>Nepetoideae</taxon>
        <taxon>Mentheae</taxon>
        <taxon>Salviinae</taxon>
        <taxon>Salvia</taxon>
        <taxon>Salvia subgen. Calosphace</taxon>
        <taxon>core Calosphace</taxon>
    </lineage>
</organism>
<dbReference type="PANTHER" id="PTHR47626">
    <property type="entry name" value="STERILE ALPHA MOTIF (SAM) DOMAIN-CONTAINING PROTEIN"/>
    <property type="match status" value="1"/>
</dbReference>
<dbReference type="AlphaFoldDB" id="A0A8X8X5F6"/>
<proteinExistence type="predicted"/>
<evidence type="ECO:0000259" key="2">
    <source>
        <dbReference type="PROSITE" id="PS50181"/>
    </source>
</evidence>
<dbReference type="SUPFAM" id="SSF52047">
    <property type="entry name" value="RNI-like"/>
    <property type="match status" value="1"/>
</dbReference>
<name>A0A8X8X5F6_SALSN</name>
<keyword evidence="4" id="KW-1185">Reference proteome</keyword>
<dbReference type="PANTHER" id="PTHR47626:SF1">
    <property type="entry name" value="STERILE ALPHA MOTIF (SAM) DOMAIN-CONTAINING PROTEIN"/>
    <property type="match status" value="1"/>
</dbReference>
<dbReference type="CDD" id="cd22164">
    <property type="entry name" value="F-box_AtSKIP19-like"/>
    <property type="match status" value="1"/>
</dbReference>
<evidence type="ECO:0000259" key="1">
    <source>
        <dbReference type="PROSITE" id="PS50105"/>
    </source>
</evidence>
<accession>A0A8X8X5F6</accession>
<protein>
    <recommendedName>
        <fullName evidence="5">F-box and leucine-rich repeat protein 2/20</fullName>
    </recommendedName>
</protein>
<evidence type="ECO:0008006" key="5">
    <source>
        <dbReference type="Google" id="ProtNLM"/>
    </source>
</evidence>
<dbReference type="Gene3D" id="3.80.10.10">
    <property type="entry name" value="Ribonuclease Inhibitor"/>
    <property type="match status" value="1"/>
</dbReference>
<reference evidence="3" key="1">
    <citation type="submission" date="2018-01" db="EMBL/GenBank/DDBJ databases">
        <authorList>
            <person name="Mao J.F."/>
        </authorList>
    </citation>
    <scope>NUCLEOTIDE SEQUENCE</scope>
    <source>
        <strain evidence="3">Huo1</strain>
        <tissue evidence="3">Leaf</tissue>
    </source>
</reference>
<feature type="domain" description="F-box" evidence="2">
    <location>
        <begin position="10"/>
        <end position="57"/>
    </location>
</feature>
<dbReference type="Proteomes" id="UP000298416">
    <property type="component" value="Unassembled WGS sequence"/>
</dbReference>
<dbReference type="SUPFAM" id="SSF47769">
    <property type="entry name" value="SAM/Pointed domain"/>
    <property type="match status" value="1"/>
</dbReference>
<reference evidence="3" key="2">
    <citation type="submission" date="2020-08" db="EMBL/GenBank/DDBJ databases">
        <title>Plant Genome Project.</title>
        <authorList>
            <person name="Zhang R.-G."/>
        </authorList>
    </citation>
    <scope>NUCLEOTIDE SEQUENCE</scope>
    <source>
        <strain evidence="3">Huo1</strain>
        <tissue evidence="3">Leaf</tissue>
    </source>
</reference>
<comment type="caution">
    <text evidence="3">The sequence shown here is derived from an EMBL/GenBank/DDBJ whole genome shotgun (WGS) entry which is preliminary data.</text>
</comment>
<gene>
    <name evidence="3" type="ORF">SASPL_130139</name>
</gene>
<evidence type="ECO:0000313" key="3">
    <source>
        <dbReference type="EMBL" id="KAG6407155.1"/>
    </source>
</evidence>
<dbReference type="EMBL" id="PNBA02000011">
    <property type="protein sequence ID" value="KAG6407155.1"/>
    <property type="molecule type" value="Genomic_DNA"/>
</dbReference>